<gene>
    <name evidence="4" type="ORF">METZ01_LOCUS43238</name>
</gene>
<dbReference type="InterPro" id="IPR006140">
    <property type="entry name" value="D-isomer_DH_NAD-bd"/>
</dbReference>
<protein>
    <recommendedName>
        <fullName evidence="3">D-isomer specific 2-hydroxyacid dehydrogenase NAD-binding domain-containing protein</fullName>
    </recommendedName>
</protein>
<dbReference type="PANTHER" id="PTHR43333:SF1">
    <property type="entry name" value="D-ISOMER SPECIFIC 2-HYDROXYACID DEHYDROGENASE NAD-BINDING DOMAIN-CONTAINING PROTEIN"/>
    <property type="match status" value="1"/>
</dbReference>
<dbReference type="SUPFAM" id="SSF52283">
    <property type="entry name" value="Formate/glycerate dehydrogenase catalytic domain-like"/>
    <property type="match status" value="1"/>
</dbReference>
<dbReference type="InterPro" id="IPR036291">
    <property type="entry name" value="NAD(P)-bd_dom_sf"/>
</dbReference>
<organism evidence="4">
    <name type="scientific">marine metagenome</name>
    <dbReference type="NCBI Taxonomy" id="408172"/>
    <lineage>
        <taxon>unclassified sequences</taxon>
        <taxon>metagenomes</taxon>
        <taxon>ecological metagenomes</taxon>
    </lineage>
</organism>
<evidence type="ECO:0000313" key="4">
    <source>
        <dbReference type="EMBL" id="SUZ90384.1"/>
    </source>
</evidence>
<dbReference type="CDD" id="cd05300">
    <property type="entry name" value="2-Hacid_dh_1"/>
    <property type="match status" value="1"/>
</dbReference>
<sequence length="320" mass="36250">MSSQPDVFWVTEERFANACSRHPELALRLEADWSWDLVGFDRAVRISDILIGWRFGDLSQIRKTQRLKWIQLTGAGTEHLQPLDWLPRRIRLTNNAGVHGPKLAEFAGTSILMLNHGFPHYVTQQRRSKWSKQFTTTINGKSVLIIGLGSTGGAVAKWLKTKLGLKVVGVRRSGQPHRYADSVFPPNQIDRLLPQADFVVVTAPLTNETNNLLDRRRLSLLKPTAGLVNLGRAKIIDYKALAEYLEEGRIAGAILDVFDPEPLPPTSLLWQTRNLIAVPHCSSDDAEHYIDHTLDLFFENLSRLLQGKRLKNAISRRHQY</sequence>
<dbReference type="EMBL" id="UINC01001890">
    <property type="protein sequence ID" value="SUZ90384.1"/>
    <property type="molecule type" value="Genomic_DNA"/>
</dbReference>
<evidence type="ECO:0000259" key="3">
    <source>
        <dbReference type="Pfam" id="PF02826"/>
    </source>
</evidence>
<dbReference type="Gene3D" id="3.40.50.720">
    <property type="entry name" value="NAD(P)-binding Rossmann-like Domain"/>
    <property type="match status" value="2"/>
</dbReference>
<keyword evidence="2" id="KW-0520">NAD</keyword>
<keyword evidence="1" id="KW-0560">Oxidoreductase</keyword>
<feature type="domain" description="D-isomer specific 2-hydroxyacid dehydrogenase NAD-binding" evidence="3">
    <location>
        <begin position="111"/>
        <end position="282"/>
    </location>
</feature>
<evidence type="ECO:0000256" key="1">
    <source>
        <dbReference type="ARBA" id="ARBA00023002"/>
    </source>
</evidence>
<dbReference type="PANTHER" id="PTHR43333">
    <property type="entry name" value="2-HACID_DH_C DOMAIN-CONTAINING PROTEIN"/>
    <property type="match status" value="1"/>
</dbReference>
<dbReference type="GO" id="GO:0051287">
    <property type="term" value="F:NAD binding"/>
    <property type="evidence" value="ECO:0007669"/>
    <property type="project" value="InterPro"/>
</dbReference>
<dbReference type="GO" id="GO:0016491">
    <property type="term" value="F:oxidoreductase activity"/>
    <property type="evidence" value="ECO:0007669"/>
    <property type="project" value="UniProtKB-KW"/>
</dbReference>
<proteinExistence type="predicted"/>
<evidence type="ECO:0000256" key="2">
    <source>
        <dbReference type="ARBA" id="ARBA00023027"/>
    </source>
</evidence>
<name>A0A381RGM1_9ZZZZ</name>
<accession>A0A381RGM1</accession>
<dbReference type="AlphaFoldDB" id="A0A381RGM1"/>
<dbReference type="SUPFAM" id="SSF51735">
    <property type="entry name" value="NAD(P)-binding Rossmann-fold domains"/>
    <property type="match status" value="1"/>
</dbReference>
<dbReference type="Pfam" id="PF02826">
    <property type="entry name" value="2-Hacid_dh_C"/>
    <property type="match status" value="1"/>
</dbReference>
<reference evidence="4" key="1">
    <citation type="submission" date="2018-05" db="EMBL/GenBank/DDBJ databases">
        <authorList>
            <person name="Lanie J.A."/>
            <person name="Ng W.-L."/>
            <person name="Kazmierczak K.M."/>
            <person name="Andrzejewski T.M."/>
            <person name="Davidsen T.M."/>
            <person name="Wayne K.J."/>
            <person name="Tettelin H."/>
            <person name="Glass J.I."/>
            <person name="Rusch D."/>
            <person name="Podicherti R."/>
            <person name="Tsui H.-C.T."/>
            <person name="Winkler M.E."/>
        </authorList>
    </citation>
    <scope>NUCLEOTIDE SEQUENCE</scope>
</reference>